<proteinExistence type="predicted"/>
<organism evidence="1 2">
    <name type="scientific">Pomacea canaliculata</name>
    <name type="common">Golden apple snail</name>
    <dbReference type="NCBI Taxonomy" id="400727"/>
    <lineage>
        <taxon>Eukaryota</taxon>
        <taxon>Metazoa</taxon>
        <taxon>Spiralia</taxon>
        <taxon>Lophotrochozoa</taxon>
        <taxon>Mollusca</taxon>
        <taxon>Gastropoda</taxon>
        <taxon>Caenogastropoda</taxon>
        <taxon>Architaenioglossa</taxon>
        <taxon>Ampullarioidea</taxon>
        <taxon>Ampullariidae</taxon>
        <taxon>Pomacea</taxon>
    </lineage>
</organism>
<evidence type="ECO:0000313" key="2">
    <source>
        <dbReference type="Proteomes" id="UP000245119"/>
    </source>
</evidence>
<dbReference type="Proteomes" id="UP000245119">
    <property type="component" value="Linkage Group LG3"/>
</dbReference>
<sequence>MTLTPAVPMKVGPVDCKENKSEVAPFIGSFHPVSRSSSVQLAAAVDHTRFITRRCQTFHLGLPEVTLLGRLLNSKRPVIETSEESSILQIEGSVSECVCNQVKPMEEPLSHLL</sequence>
<protein>
    <submittedName>
        <fullName evidence="1">Uncharacterized protein</fullName>
    </submittedName>
</protein>
<accession>A0A2T7PMG7</accession>
<evidence type="ECO:0000313" key="1">
    <source>
        <dbReference type="EMBL" id="PVD34615.1"/>
    </source>
</evidence>
<comment type="caution">
    <text evidence="1">The sequence shown here is derived from an EMBL/GenBank/DDBJ whole genome shotgun (WGS) entry which is preliminary data.</text>
</comment>
<dbReference type="EMBL" id="PZQS01000003">
    <property type="protein sequence ID" value="PVD34615.1"/>
    <property type="molecule type" value="Genomic_DNA"/>
</dbReference>
<dbReference type="AlphaFoldDB" id="A0A2T7PMG7"/>
<gene>
    <name evidence="1" type="ORF">C0Q70_05891</name>
</gene>
<name>A0A2T7PMG7_POMCA</name>
<keyword evidence="2" id="KW-1185">Reference proteome</keyword>
<reference evidence="1 2" key="1">
    <citation type="submission" date="2018-04" db="EMBL/GenBank/DDBJ databases">
        <title>The genome of golden apple snail Pomacea canaliculata provides insight into stress tolerance and invasive adaptation.</title>
        <authorList>
            <person name="Liu C."/>
            <person name="Liu B."/>
            <person name="Ren Y."/>
            <person name="Zhang Y."/>
            <person name="Wang H."/>
            <person name="Li S."/>
            <person name="Jiang F."/>
            <person name="Yin L."/>
            <person name="Zhang G."/>
            <person name="Qian W."/>
            <person name="Fan W."/>
        </authorList>
    </citation>
    <scope>NUCLEOTIDE SEQUENCE [LARGE SCALE GENOMIC DNA]</scope>
    <source>
        <strain evidence="1">SZHN2017</strain>
        <tissue evidence="1">Muscle</tissue>
    </source>
</reference>